<organism evidence="2 3">
    <name type="scientific">Nocardia brasiliensis</name>
    <dbReference type="NCBI Taxonomy" id="37326"/>
    <lineage>
        <taxon>Bacteria</taxon>
        <taxon>Bacillati</taxon>
        <taxon>Actinomycetota</taxon>
        <taxon>Actinomycetes</taxon>
        <taxon>Mycobacteriales</taxon>
        <taxon>Nocardiaceae</taxon>
        <taxon>Nocardia</taxon>
    </lineage>
</organism>
<gene>
    <name evidence="2" type="ORF">F5X71_27575</name>
</gene>
<dbReference type="Gene3D" id="3.40.50.1820">
    <property type="entry name" value="alpha/beta hydrolase"/>
    <property type="match status" value="1"/>
</dbReference>
<dbReference type="EMBL" id="CP046171">
    <property type="protein sequence ID" value="QIS05572.1"/>
    <property type="molecule type" value="Genomic_DNA"/>
</dbReference>
<keyword evidence="2" id="KW-0378">Hydrolase</keyword>
<dbReference type="InterPro" id="IPR053145">
    <property type="entry name" value="AB_hydrolase_Est10"/>
</dbReference>
<dbReference type="PANTHER" id="PTHR43265">
    <property type="entry name" value="ESTERASE ESTD"/>
    <property type="match status" value="1"/>
</dbReference>
<dbReference type="InterPro" id="IPR000073">
    <property type="entry name" value="AB_hydrolase_1"/>
</dbReference>
<name>A0A6G9XXB0_NOCBR</name>
<dbReference type="SUPFAM" id="SSF53474">
    <property type="entry name" value="alpha/beta-Hydrolases"/>
    <property type="match status" value="1"/>
</dbReference>
<dbReference type="AlphaFoldDB" id="A0A6G9XXB0"/>
<dbReference type="GO" id="GO:0052689">
    <property type="term" value="F:carboxylic ester hydrolase activity"/>
    <property type="evidence" value="ECO:0007669"/>
    <property type="project" value="TreeGrafter"/>
</dbReference>
<sequence length="400" mass="42817">MWVDRAKCVDAPVSRGNLRVFPDVRSHSHAYSPWQGLSPNENGRQVDVGFIAERGGFALAVLLLSVVVAGCGPTRNGSDEPYRSTEVRISNGDITIGGTLTTPNRDGPFPAVVLVPGGGKQNRDESFAEHKPFLVLADALTKAGYAVLRADDRGVGATTGDKSEASYADLVSDVLAQISYLGDRADIDRARIGVLGHSQGGSLAPLVAEKAPDKVAFAVLMAGPAQTGCEVLKHQMRVQLQATGTSAADRLAASDAAVQTECDLLRVGNFDQARKNARAANQRLPEAEQASDEDIDRAINREYAAQATHDPEPALRALRIPVLALFGTKDVQVEAAINEPLMREFLAADPKSTVHTFEGANHLMQAAETGMPDEYARIATTIDPAVLDYLTGWLNRMLRN</sequence>
<evidence type="ECO:0000313" key="3">
    <source>
        <dbReference type="Proteomes" id="UP000501705"/>
    </source>
</evidence>
<dbReference type="Proteomes" id="UP000501705">
    <property type="component" value="Chromosome"/>
</dbReference>
<feature type="domain" description="AB hydrolase-1" evidence="1">
    <location>
        <begin position="110"/>
        <end position="365"/>
    </location>
</feature>
<dbReference type="InterPro" id="IPR029058">
    <property type="entry name" value="AB_hydrolase_fold"/>
</dbReference>
<protein>
    <submittedName>
        <fullName evidence="2">Alpha/beta fold hydrolase</fullName>
    </submittedName>
</protein>
<proteinExistence type="predicted"/>
<reference evidence="2 3" key="1">
    <citation type="journal article" date="2019" name="ACS Chem. Biol.">
        <title>Identification and Mobilization of a Cryptic Antibiotic Biosynthesis Gene Locus from a Human-Pathogenic Nocardia Isolate.</title>
        <authorList>
            <person name="Herisse M."/>
            <person name="Ishida K."/>
            <person name="Porter J.L."/>
            <person name="Howden B."/>
            <person name="Hertweck C."/>
            <person name="Stinear T.P."/>
            <person name="Pidot S.J."/>
        </authorList>
    </citation>
    <scope>NUCLEOTIDE SEQUENCE [LARGE SCALE GENOMIC DNA]</scope>
    <source>
        <strain evidence="2 3">AUSMDU00024985</strain>
    </source>
</reference>
<accession>A0A6G9XXB0</accession>
<dbReference type="Pfam" id="PF00561">
    <property type="entry name" value="Abhydrolase_1"/>
    <property type="match status" value="1"/>
</dbReference>
<dbReference type="PANTHER" id="PTHR43265:SF1">
    <property type="entry name" value="ESTERASE ESTD"/>
    <property type="match status" value="1"/>
</dbReference>
<evidence type="ECO:0000259" key="1">
    <source>
        <dbReference type="Pfam" id="PF00561"/>
    </source>
</evidence>
<evidence type="ECO:0000313" key="2">
    <source>
        <dbReference type="EMBL" id="QIS05572.1"/>
    </source>
</evidence>